<dbReference type="Gene3D" id="3.40.640.10">
    <property type="entry name" value="Type I PLP-dependent aspartate aminotransferase-like (Major domain)"/>
    <property type="match status" value="1"/>
</dbReference>
<dbReference type="SUPFAM" id="SSF53383">
    <property type="entry name" value="PLP-dependent transferases"/>
    <property type="match status" value="1"/>
</dbReference>
<comment type="caution">
    <text evidence="4">The sequence shown here is derived from an EMBL/GenBank/DDBJ whole genome shotgun (WGS) entry which is preliminary data.</text>
</comment>
<dbReference type="AlphaFoldDB" id="A0A852VE44"/>
<evidence type="ECO:0000313" key="5">
    <source>
        <dbReference type="Proteomes" id="UP000564385"/>
    </source>
</evidence>
<dbReference type="PANTHER" id="PTHR30244">
    <property type="entry name" value="TRANSAMINASE"/>
    <property type="match status" value="1"/>
</dbReference>
<accession>A0A852VE44</accession>
<keyword evidence="4" id="KW-0808">Transferase</keyword>
<dbReference type="Gene3D" id="3.90.1150.10">
    <property type="entry name" value="Aspartate Aminotransferase, domain 1"/>
    <property type="match status" value="1"/>
</dbReference>
<proteinExistence type="inferred from homology"/>
<dbReference type="Pfam" id="PF01041">
    <property type="entry name" value="DegT_DnrJ_EryC1"/>
    <property type="match status" value="1"/>
</dbReference>
<dbReference type="GO" id="GO:0000271">
    <property type="term" value="P:polysaccharide biosynthetic process"/>
    <property type="evidence" value="ECO:0007669"/>
    <property type="project" value="TreeGrafter"/>
</dbReference>
<dbReference type="GO" id="GO:0030170">
    <property type="term" value="F:pyridoxal phosphate binding"/>
    <property type="evidence" value="ECO:0007669"/>
    <property type="project" value="TreeGrafter"/>
</dbReference>
<feature type="modified residue" description="N6-(pyridoxal phosphate)lysine" evidence="2">
    <location>
        <position position="181"/>
    </location>
</feature>
<evidence type="ECO:0000256" key="3">
    <source>
        <dbReference type="RuleBase" id="RU004508"/>
    </source>
</evidence>
<comment type="similarity">
    <text evidence="3">Belongs to the DegT/DnrJ/EryC1 family.</text>
</comment>
<reference evidence="4 5" key="1">
    <citation type="submission" date="2020-07" db="EMBL/GenBank/DDBJ databases">
        <title>Genomic Encyclopedia of Type Strains, Phase IV (KMG-V): Genome sequencing to study the core and pangenomes of soil and plant-associated prokaryotes.</title>
        <authorList>
            <person name="Whitman W."/>
        </authorList>
    </citation>
    <scope>NUCLEOTIDE SEQUENCE [LARGE SCALE GENOMIC DNA]</scope>
    <source>
        <strain evidence="4 5">M8UP22</strain>
    </source>
</reference>
<dbReference type="InterPro" id="IPR015422">
    <property type="entry name" value="PyrdxlP-dep_Trfase_small"/>
</dbReference>
<evidence type="ECO:0000256" key="2">
    <source>
        <dbReference type="PIRSR" id="PIRSR000390-2"/>
    </source>
</evidence>
<name>A0A852VE44_9BACT</name>
<dbReference type="Proteomes" id="UP000564385">
    <property type="component" value="Unassembled WGS sequence"/>
</dbReference>
<dbReference type="EC" id="2.6.1.102" evidence="4"/>
<dbReference type="PIRSF" id="PIRSF000390">
    <property type="entry name" value="PLP_StrS"/>
    <property type="match status" value="1"/>
</dbReference>
<dbReference type="InterPro" id="IPR015421">
    <property type="entry name" value="PyrdxlP-dep_Trfase_major"/>
</dbReference>
<dbReference type="GO" id="GO:0102933">
    <property type="term" value="F:GDP-4-dehydro-6-deoxy-D-mannose-4-aminotransferase activity"/>
    <property type="evidence" value="ECO:0007669"/>
    <property type="project" value="UniProtKB-EC"/>
</dbReference>
<keyword evidence="2 3" id="KW-0663">Pyridoxal phosphate</keyword>
<organism evidence="4 5">
    <name type="scientific">Tunturiibacter lichenicola</name>
    <dbReference type="NCBI Taxonomy" id="2051959"/>
    <lineage>
        <taxon>Bacteria</taxon>
        <taxon>Pseudomonadati</taxon>
        <taxon>Acidobacteriota</taxon>
        <taxon>Terriglobia</taxon>
        <taxon>Terriglobales</taxon>
        <taxon>Acidobacteriaceae</taxon>
        <taxon>Tunturiibacter</taxon>
    </lineage>
</organism>
<keyword evidence="4" id="KW-0032">Aminotransferase</keyword>
<feature type="active site" description="Proton acceptor" evidence="1">
    <location>
        <position position="181"/>
    </location>
</feature>
<dbReference type="InterPro" id="IPR015424">
    <property type="entry name" value="PyrdxlP-dep_Trfase"/>
</dbReference>
<evidence type="ECO:0000313" key="4">
    <source>
        <dbReference type="EMBL" id="NYF88724.1"/>
    </source>
</evidence>
<gene>
    <name evidence="4" type="ORF">HDF08_000791</name>
</gene>
<dbReference type="InterPro" id="IPR000653">
    <property type="entry name" value="DegT/StrS_aminotransferase"/>
</dbReference>
<sequence>MKIPLSAPDITEPEIAAVAAVLRSPHLSLGPKLAEFETAISLYTGVPHAIAVSSGTAGLHLALLALGITQGDEVLVPSFTFIAAANAIRYVGATPVFVDIDPESLNLSPAAVEQAITPRTRAILAVHTFGRPADMHALLALARRHHLFLVEDACEAIGAQYHNQPAGSFGDLAVFAFYPNKQITTGEGGIVLTPRPDLAARIRSLRNQGRPEASSNSTNWFQHEKLGYNYRLADIACTLGITQLARLPEILARREHIARLYHQHLAPNPNLVLPTLDVPNLSISWFVYVIRLAPHLTSTDRDRIVHHLQQSGISCGRYFAPIHLQPAYAGHPHSPLPITESEAARTLALPFFNRITEAQIAEVCDTLQTALASLPADPVHSGIHA</sequence>
<dbReference type="EMBL" id="JACCCU010000001">
    <property type="protein sequence ID" value="NYF88724.1"/>
    <property type="molecule type" value="Genomic_DNA"/>
</dbReference>
<protein>
    <submittedName>
        <fullName evidence="4">Perosamine synthetase</fullName>
        <ecNumber evidence="4">2.6.1.102</ecNumber>
    </submittedName>
</protein>
<evidence type="ECO:0000256" key="1">
    <source>
        <dbReference type="PIRSR" id="PIRSR000390-1"/>
    </source>
</evidence>
<dbReference type="PANTHER" id="PTHR30244:SF39">
    <property type="entry name" value="BLR3650 PROTEIN"/>
    <property type="match status" value="1"/>
</dbReference>
<dbReference type="CDD" id="cd00616">
    <property type="entry name" value="AHBA_syn"/>
    <property type="match status" value="1"/>
</dbReference>